<accession>A0A918CXC8</accession>
<feature type="region of interest" description="Disordered" evidence="1">
    <location>
        <begin position="189"/>
        <end position="240"/>
    </location>
</feature>
<reference evidence="2" key="2">
    <citation type="submission" date="2020-09" db="EMBL/GenBank/DDBJ databases">
        <authorList>
            <person name="Sun Q."/>
            <person name="Zhou Y."/>
        </authorList>
    </citation>
    <scope>NUCLEOTIDE SEQUENCE</scope>
    <source>
        <strain evidence="2">CGMCC 4.7110</strain>
    </source>
</reference>
<proteinExistence type="predicted"/>
<reference evidence="2" key="1">
    <citation type="journal article" date="2014" name="Int. J. Syst. Evol. Microbiol.">
        <title>Complete genome sequence of Corynebacterium casei LMG S-19264T (=DSM 44701T), isolated from a smear-ripened cheese.</title>
        <authorList>
            <consortium name="US DOE Joint Genome Institute (JGI-PGF)"/>
            <person name="Walter F."/>
            <person name="Albersmeier A."/>
            <person name="Kalinowski J."/>
            <person name="Ruckert C."/>
        </authorList>
    </citation>
    <scope>NUCLEOTIDE SEQUENCE</scope>
    <source>
        <strain evidence="2">CGMCC 4.7110</strain>
    </source>
</reference>
<name>A0A918CXC8_9ACTN</name>
<dbReference type="Proteomes" id="UP000653411">
    <property type="component" value="Unassembled WGS sequence"/>
</dbReference>
<evidence type="ECO:0000256" key="1">
    <source>
        <dbReference type="SAM" id="MobiDB-lite"/>
    </source>
</evidence>
<protein>
    <submittedName>
        <fullName evidence="2">Uncharacterized protein</fullName>
    </submittedName>
</protein>
<sequence length="240" mass="26302">MTITPRESVLLILRLSGNSPATNSPEAGNMTEYQDHTRQTLDGMDPGAHEEFSADEMRWTPAPDSTAPMFAADTAAKAHAFLDLATDAYLAVVNLLEDGTHHMVACANTPERTLVEEHELTAIGDAVTLDQGEALRLTVVLAAALVECSTGALVVRTFAPDGSEWVRGWTVRNKWLRPLTAQEIQQAYSTDPTGAPLPPEPGLEYRQAERVPRPEPQPETGDREASRTAPRDNRPRNRRN</sequence>
<dbReference type="AlphaFoldDB" id="A0A918CXC8"/>
<evidence type="ECO:0000313" key="3">
    <source>
        <dbReference type="Proteomes" id="UP000653411"/>
    </source>
</evidence>
<organism evidence="2 3">
    <name type="scientific">Streptomyces fuscichromogenes</name>
    <dbReference type="NCBI Taxonomy" id="1324013"/>
    <lineage>
        <taxon>Bacteria</taxon>
        <taxon>Bacillati</taxon>
        <taxon>Actinomycetota</taxon>
        <taxon>Actinomycetes</taxon>
        <taxon>Kitasatosporales</taxon>
        <taxon>Streptomycetaceae</taxon>
        <taxon>Streptomyces</taxon>
    </lineage>
</organism>
<dbReference type="EMBL" id="BMML01000043">
    <property type="protein sequence ID" value="GGN44718.1"/>
    <property type="molecule type" value="Genomic_DNA"/>
</dbReference>
<keyword evidence="3" id="KW-1185">Reference proteome</keyword>
<comment type="caution">
    <text evidence="2">The sequence shown here is derived from an EMBL/GenBank/DDBJ whole genome shotgun (WGS) entry which is preliminary data.</text>
</comment>
<evidence type="ECO:0000313" key="2">
    <source>
        <dbReference type="EMBL" id="GGN44718.1"/>
    </source>
</evidence>
<feature type="compositionally biased region" description="Basic and acidic residues" evidence="1">
    <location>
        <begin position="220"/>
        <end position="240"/>
    </location>
</feature>
<gene>
    <name evidence="2" type="ORF">GCM10011578_095990</name>
</gene>